<organism evidence="6 7">
    <name type="scientific">Favolaschia claudopus</name>
    <dbReference type="NCBI Taxonomy" id="2862362"/>
    <lineage>
        <taxon>Eukaryota</taxon>
        <taxon>Fungi</taxon>
        <taxon>Dikarya</taxon>
        <taxon>Basidiomycota</taxon>
        <taxon>Agaricomycotina</taxon>
        <taxon>Agaricomycetes</taxon>
        <taxon>Agaricomycetidae</taxon>
        <taxon>Agaricales</taxon>
        <taxon>Marasmiineae</taxon>
        <taxon>Mycenaceae</taxon>
        <taxon>Favolaschia</taxon>
    </lineage>
</organism>
<dbReference type="Proteomes" id="UP001362999">
    <property type="component" value="Unassembled WGS sequence"/>
</dbReference>
<dbReference type="EMBL" id="JAWWNJ010000002">
    <property type="protein sequence ID" value="KAK7062156.1"/>
    <property type="molecule type" value="Genomic_DNA"/>
</dbReference>
<evidence type="ECO:0000256" key="4">
    <source>
        <dbReference type="PROSITE-ProRule" id="PRU00134"/>
    </source>
</evidence>
<keyword evidence="3" id="KW-0862">Zinc</keyword>
<evidence type="ECO:0000259" key="5">
    <source>
        <dbReference type="PROSITE" id="PS50865"/>
    </source>
</evidence>
<comment type="caution">
    <text evidence="6">The sequence shown here is derived from an EMBL/GenBank/DDBJ whole genome shotgun (WGS) entry which is preliminary data.</text>
</comment>
<keyword evidence="7" id="KW-1185">Reference proteome</keyword>
<dbReference type="Pfam" id="PF01753">
    <property type="entry name" value="zf-MYND"/>
    <property type="match status" value="1"/>
</dbReference>
<protein>
    <recommendedName>
        <fullName evidence="5">MYND-type domain-containing protein</fullName>
    </recommendedName>
</protein>
<evidence type="ECO:0000313" key="6">
    <source>
        <dbReference type="EMBL" id="KAK7062156.1"/>
    </source>
</evidence>
<dbReference type="AlphaFoldDB" id="A0AAW0EDG8"/>
<evidence type="ECO:0000256" key="1">
    <source>
        <dbReference type="ARBA" id="ARBA00022723"/>
    </source>
</evidence>
<name>A0AAW0EDG8_9AGAR</name>
<dbReference type="PROSITE" id="PS01360">
    <property type="entry name" value="ZF_MYND_1"/>
    <property type="match status" value="1"/>
</dbReference>
<dbReference type="GO" id="GO:0008270">
    <property type="term" value="F:zinc ion binding"/>
    <property type="evidence" value="ECO:0007669"/>
    <property type="project" value="UniProtKB-KW"/>
</dbReference>
<proteinExistence type="predicted"/>
<dbReference type="InterPro" id="IPR002893">
    <property type="entry name" value="Znf_MYND"/>
</dbReference>
<keyword evidence="2 4" id="KW-0863">Zinc-finger</keyword>
<keyword evidence="1" id="KW-0479">Metal-binding</keyword>
<sequence>MNARHPKLKYQLRQCANCLKPESCNRDGEKLKTCARCKIARYCDAQCQKKDWPRHKLRCELQDAQAMITEEIDEQDADILSQTKILPMQSVNPLLHEWLLQYRPLFCFSLLRGQGYWDLPPSRQLVKDTPQVFYIKMTSVRDISQKTKARAAFRIDDAEFFPISELRIAAKERGHRLYDQDVQAVVDDFDQHIAYATSSGKALNPNYRLCMVLHRVYFHNSISAMVFHKNWYFEDDRRMDYSHQWHPPTDDWLDFLKRTVAAGKGWDREDVHF</sequence>
<dbReference type="Gene3D" id="6.10.140.2220">
    <property type="match status" value="1"/>
</dbReference>
<evidence type="ECO:0000256" key="2">
    <source>
        <dbReference type="ARBA" id="ARBA00022771"/>
    </source>
</evidence>
<evidence type="ECO:0000313" key="7">
    <source>
        <dbReference type="Proteomes" id="UP001362999"/>
    </source>
</evidence>
<dbReference type="SUPFAM" id="SSF144232">
    <property type="entry name" value="HIT/MYND zinc finger-like"/>
    <property type="match status" value="1"/>
</dbReference>
<feature type="domain" description="MYND-type" evidence="5">
    <location>
        <begin position="15"/>
        <end position="59"/>
    </location>
</feature>
<dbReference type="PROSITE" id="PS50865">
    <property type="entry name" value="ZF_MYND_2"/>
    <property type="match status" value="1"/>
</dbReference>
<gene>
    <name evidence="6" type="ORF">R3P38DRAFT_2833735</name>
</gene>
<reference evidence="6 7" key="1">
    <citation type="journal article" date="2024" name="J Genomics">
        <title>Draft genome sequencing and assembly of Favolaschia claudopus CIRM-BRFM 2984 isolated from oak limbs.</title>
        <authorList>
            <person name="Navarro D."/>
            <person name="Drula E."/>
            <person name="Chaduli D."/>
            <person name="Cazenave R."/>
            <person name="Ahrendt S."/>
            <person name="Wang J."/>
            <person name="Lipzen A."/>
            <person name="Daum C."/>
            <person name="Barry K."/>
            <person name="Grigoriev I.V."/>
            <person name="Favel A."/>
            <person name="Rosso M.N."/>
            <person name="Martin F."/>
        </authorList>
    </citation>
    <scope>NUCLEOTIDE SEQUENCE [LARGE SCALE GENOMIC DNA]</scope>
    <source>
        <strain evidence="6 7">CIRM-BRFM 2984</strain>
    </source>
</reference>
<evidence type="ECO:0000256" key="3">
    <source>
        <dbReference type="ARBA" id="ARBA00022833"/>
    </source>
</evidence>
<accession>A0AAW0EDG8</accession>